<gene>
    <name evidence="2" type="ORF">PECAL_1P07400</name>
</gene>
<sequence length="519" mass="57573">MRSFAARATKLALLLAGAAQALRPSTPQIRTKTTLRAFTNPFAQRPDELQELEPYETAPLFGECRRKLAACIIVGFEDFGGVATNAQAEVEVAAADVRLRALVKKLFEAGITQPSPKAAYGLARLATWTGGGLDSSKWVREPEALEITTDDADEAVASLGTHLLETYDAIAPLRNALLLDASQDPQRTNRIALRFVRAYAQTGGGETSVRKAVQTFVPSLTKKASALFCDEKGSPLAALRRAQASAAGAPDWAGDAIADSVFGQRLNEPDVETFLDKDALTWLATHAETLDEPSQVQIALDYFCERYRSDESFTCAGRTPKTVQQQMDAFAESTTVFDDDEAFLPNPEGLRPMILEGVVIPPRNVTVPYDEDGGWYEGHGPYELGVGTARGGKPKTIRVEEILSLKRLIMEGNKLDNCLEDRRSSQVKYVLRARQRTSSFWSFTIADPDGSNLKHVLLLEVWHLRRGNVVRQAEGPRPRTLPSPEAWHWMEHWCDREGVDWRTWDVYSRLENIYPVEPL</sequence>
<dbReference type="EMBL" id="CAKKNE010000001">
    <property type="protein sequence ID" value="CAH0364381.1"/>
    <property type="molecule type" value="Genomic_DNA"/>
</dbReference>
<feature type="chain" id="PRO_5035237445" evidence="1">
    <location>
        <begin position="22"/>
        <end position="519"/>
    </location>
</feature>
<proteinExistence type="predicted"/>
<evidence type="ECO:0000256" key="1">
    <source>
        <dbReference type="SAM" id="SignalP"/>
    </source>
</evidence>
<dbReference type="AlphaFoldDB" id="A0A8J2SBE7"/>
<comment type="caution">
    <text evidence="2">The sequence shown here is derived from an EMBL/GenBank/DDBJ whole genome shotgun (WGS) entry which is preliminary data.</text>
</comment>
<accession>A0A8J2SBE7</accession>
<keyword evidence="1" id="KW-0732">Signal</keyword>
<dbReference type="Proteomes" id="UP000789595">
    <property type="component" value="Unassembled WGS sequence"/>
</dbReference>
<organism evidence="2 3">
    <name type="scientific">Pelagomonas calceolata</name>
    <dbReference type="NCBI Taxonomy" id="35677"/>
    <lineage>
        <taxon>Eukaryota</taxon>
        <taxon>Sar</taxon>
        <taxon>Stramenopiles</taxon>
        <taxon>Ochrophyta</taxon>
        <taxon>Pelagophyceae</taxon>
        <taxon>Pelagomonadales</taxon>
        <taxon>Pelagomonadaceae</taxon>
        <taxon>Pelagomonas</taxon>
    </lineage>
</organism>
<evidence type="ECO:0000313" key="3">
    <source>
        <dbReference type="Proteomes" id="UP000789595"/>
    </source>
</evidence>
<feature type="signal peptide" evidence="1">
    <location>
        <begin position="1"/>
        <end position="21"/>
    </location>
</feature>
<evidence type="ECO:0000313" key="2">
    <source>
        <dbReference type="EMBL" id="CAH0364381.1"/>
    </source>
</evidence>
<reference evidence="2" key="1">
    <citation type="submission" date="2021-11" db="EMBL/GenBank/DDBJ databases">
        <authorList>
            <consortium name="Genoscope - CEA"/>
            <person name="William W."/>
        </authorList>
    </citation>
    <scope>NUCLEOTIDE SEQUENCE</scope>
</reference>
<name>A0A8J2SBE7_9STRA</name>
<protein>
    <submittedName>
        <fullName evidence="2">Uncharacterized protein</fullName>
    </submittedName>
</protein>
<keyword evidence="3" id="KW-1185">Reference proteome</keyword>
<dbReference type="OrthoDB" id="198878at2759"/>